<keyword evidence="1" id="KW-0472">Membrane</keyword>
<sequence>MNFKVVIASAVWGSLAILFWALVLPYPSRKCVIWCGVVVLALLIGWGILWVLAKRKIKKEKEKFGAELLKRREEESQISHS</sequence>
<dbReference type="EMBL" id="BARW01031173">
    <property type="protein sequence ID" value="GAJ13820.1"/>
    <property type="molecule type" value="Genomic_DNA"/>
</dbReference>
<feature type="non-terminal residue" evidence="2">
    <location>
        <position position="81"/>
    </location>
</feature>
<evidence type="ECO:0000313" key="2">
    <source>
        <dbReference type="EMBL" id="GAJ13820.1"/>
    </source>
</evidence>
<comment type="caution">
    <text evidence="2">The sequence shown here is derived from an EMBL/GenBank/DDBJ whole genome shotgun (WGS) entry which is preliminary data.</text>
</comment>
<gene>
    <name evidence="2" type="ORF">S12H4_49652</name>
</gene>
<keyword evidence="1" id="KW-0812">Transmembrane</keyword>
<reference evidence="2" key="1">
    <citation type="journal article" date="2014" name="Front. Microbiol.">
        <title>High frequency of phylogenetically diverse reductive dehalogenase-homologous genes in deep subseafloor sedimentary metagenomes.</title>
        <authorList>
            <person name="Kawai M."/>
            <person name="Futagami T."/>
            <person name="Toyoda A."/>
            <person name="Takaki Y."/>
            <person name="Nishi S."/>
            <person name="Hori S."/>
            <person name="Arai W."/>
            <person name="Tsubouchi T."/>
            <person name="Morono Y."/>
            <person name="Uchiyama I."/>
            <person name="Ito T."/>
            <person name="Fujiyama A."/>
            <person name="Inagaki F."/>
            <person name="Takami H."/>
        </authorList>
    </citation>
    <scope>NUCLEOTIDE SEQUENCE</scope>
    <source>
        <strain evidence="2">Expedition CK06-06</strain>
    </source>
</reference>
<feature type="transmembrane region" description="Helical" evidence="1">
    <location>
        <begin position="32"/>
        <end position="53"/>
    </location>
</feature>
<keyword evidence="1" id="KW-1133">Transmembrane helix</keyword>
<accession>X1VUE5</accession>
<dbReference type="AlphaFoldDB" id="X1VUE5"/>
<evidence type="ECO:0000256" key="1">
    <source>
        <dbReference type="SAM" id="Phobius"/>
    </source>
</evidence>
<feature type="transmembrane region" description="Helical" evidence="1">
    <location>
        <begin position="5"/>
        <end position="26"/>
    </location>
</feature>
<organism evidence="2">
    <name type="scientific">marine sediment metagenome</name>
    <dbReference type="NCBI Taxonomy" id="412755"/>
    <lineage>
        <taxon>unclassified sequences</taxon>
        <taxon>metagenomes</taxon>
        <taxon>ecological metagenomes</taxon>
    </lineage>
</organism>
<name>X1VUE5_9ZZZZ</name>
<protein>
    <submittedName>
        <fullName evidence="2">Uncharacterized protein</fullName>
    </submittedName>
</protein>
<proteinExistence type="predicted"/>